<evidence type="ECO:0000313" key="3">
    <source>
        <dbReference type="EMBL" id="PRY84738.1"/>
    </source>
</evidence>
<gene>
    <name evidence="3" type="ORF">CLW00_11715</name>
</gene>
<dbReference type="InterPro" id="IPR025330">
    <property type="entry name" value="DUF4236"/>
</dbReference>
<evidence type="ECO:0000259" key="2">
    <source>
        <dbReference type="Pfam" id="PF14020"/>
    </source>
</evidence>
<sequence length="411" mass="46294">MAFYLRKGINFGPLRVNLSKSGLGLSAGVKGARIGINSRGRSYVHGGRHGLYYRKNLGNIGAQANQGTSNRQTHPEEEIFTDTGLTYPALPVLNRDAFVFTDIFQKNNPLLLIGGIVLLGVSLLVSNLSIKLAIAVIGLLMLIFYNKQRSKRNNLMLAFDSLQHLKPLEQNQGNWEKYTESLDEKSKVNLAPMILNNWLEKQLTEGEILDLSVLLVFLPIDRENAVDIALGQYTDAVEFVLADHQLSPAEQILISQIETSWQIPSEMINAEKELIEKFQALRQLQVQPLTRIEISRALVGSERAFFEGHGRLLNQRILDSWQANRIRYKSVGYQLDMEGLIRVTDRVLEIQEGRNTRSYPIRKIQDIYLNTDGGTVEIFVENRKNPLVMTSPHLFELAGVLQKVTTDEIGG</sequence>
<dbReference type="RefSeq" id="WP_106135394.1">
    <property type="nucleotide sequence ID" value="NZ_PVTR01000017.1"/>
</dbReference>
<dbReference type="Pfam" id="PF14020">
    <property type="entry name" value="DUF4236"/>
    <property type="match status" value="1"/>
</dbReference>
<proteinExistence type="predicted"/>
<keyword evidence="1" id="KW-1133">Transmembrane helix</keyword>
<accession>A0A2T0WDF4</accession>
<dbReference type="Proteomes" id="UP000238157">
    <property type="component" value="Unassembled WGS sequence"/>
</dbReference>
<name>A0A2T0WDF4_9BACT</name>
<keyword evidence="1" id="KW-0812">Transmembrane</keyword>
<comment type="caution">
    <text evidence="3">The sequence shown here is derived from an EMBL/GenBank/DDBJ whole genome shotgun (WGS) entry which is preliminary data.</text>
</comment>
<protein>
    <submittedName>
        <fullName evidence="3">Uncharacterized protein DUF4236</fullName>
    </submittedName>
</protein>
<dbReference type="AlphaFoldDB" id="A0A2T0WDF4"/>
<keyword evidence="1" id="KW-0472">Membrane</keyword>
<organism evidence="3 4">
    <name type="scientific">Mongoliibacter ruber</name>
    <dbReference type="NCBI Taxonomy" id="1750599"/>
    <lineage>
        <taxon>Bacteria</taxon>
        <taxon>Pseudomonadati</taxon>
        <taxon>Bacteroidota</taxon>
        <taxon>Cytophagia</taxon>
        <taxon>Cytophagales</taxon>
        <taxon>Cyclobacteriaceae</taxon>
        <taxon>Mongoliibacter</taxon>
    </lineage>
</organism>
<dbReference type="EMBL" id="PVTR01000017">
    <property type="protein sequence ID" value="PRY84738.1"/>
    <property type="molecule type" value="Genomic_DNA"/>
</dbReference>
<evidence type="ECO:0000313" key="4">
    <source>
        <dbReference type="Proteomes" id="UP000238157"/>
    </source>
</evidence>
<evidence type="ECO:0000256" key="1">
    <source>
        <dbReference type="SAM" id="Phobius"/>
    </source>
</evidence>
<keyword evidence="4" id="KW-1185">Reference proteome</keyword>
<dbReference type="OrthoDB" id="9806903at2"/>
<reference evidence="3 4" key="1">
    <citation type="submission" date="2018-03" db="EMBL/GenBank/DDBJ databases">
        <title>Genomic Encyclopedia of Archaeal and Bacterial Type Strains, Phase II (KMG-II): from individual species to whole genera.</title>
        <authorList>
            <person name="Goeker M."/>
        </authorList>
    </citation>
    <scope>NUCLEOTIDE SEQUENCE [LARGE SCALE GENOMIC DNA]</scope>
    <source>
        <strain evidence="3 4">DSM 27929</strain>
    </source>
</reference>
<feature type="domain" description="DUF4236" evidence="2">
    <location>
        <begin position="3"/>
        <end position="54"/>
    </location>
</feature>
<feature type="transmembrane region" description="Helical" evidence="1">
    <location>
        <begin position="112"/>
        <end position="145"/>
    </location>
</feature>